<feature type="compositionally biased region" description="Low complexity" evidence="1">
    <location>
        <begin position="356"/>
        <end position="383"/>
    </location>
</feature>
<evidence type="ECO:0000259" key="2">
    <source>
        <dbReference type="Pfam" id="PF24714"/>
    </source>
</evidence>
<name>A0AB34JPL0_PRYPA</name>
<feature type="region of interest" description="Disordered" evidence="1">
    <location>
        <begin position="305"/>
        <end position="536"/>
    </location>
</feature>
<organism evidence="3 4">
    <name type="scientific">Prymnesium parvum</name>
    <name type="common">Toxic golden alga</name>
    <dbReference type="NCBI Taxonomy" id="97485"/>
    <lineage>
        <taxon>Eukaryota</taxon>
        <taxon>Haptista</taxon>
        <taxon>Haptophyta</taxon>
        <taxon>Prymnesiophyceae</taxon>
        <taxon>Prymnesiales</taxon>
        <taxon>Prymnesiaceae</taxon>
        <taxon>Prymnesium</taxon>
    </lineage>
</organism>
<dbReference type="InterPro" id="IPR016024">
    <property type="entry name" value="ARM-type_fold"/>
</dbReference>
<feature type="compositionally biased region" description="Low complexity" evidence="1">
    <location>
        <begin position="493"/>
        <end position="503"/>
    </location>
</feature>
<feature type="compositionally biased region" description="Pro residues" evidence="1">
    <location>
        <begin position="504"/>
        <end position="513"/>
    </location>
</feature>
<accession>A0AB34JPL0</accession>
<dbReference type="PANTHER" id="PTHR31355">
    <property type="entry name" value="MICROTUBULE-ASSOCIATED PROTEIN TORTIFOLIA1"/>
    <property type="match status" value="1"/>
</dbReference>
<dbReference type="AlphaFoldDB" id="A0AB34JPL0"/>
<dbReference type="SUPFAM" id="SSF48371">
    <property type="entry name" value="ARM repeat"/>
    <property type="match status" value="1"/>
</dbReference>
<dbReference type="InterPro" id="IPR011989">
    <property type="entry name" value="ARM-like"/>
</dbReference>
<feature type="compositionally biased region" description="Low complexity" evidence="1">
    <location>
        <begin position="618"/>
        <end position="635"/>
    </location>
</feature>
<feature type="compositionally biased region" description="Polar residues" evidence="1">
    <location>
        <begin position="309"/>
        <end position="318"/>
    </location>
</feature>
<dbReference type="Pfam" id="PF24714">
    <property type="entry name" value="TOR1L1_N"/>
    <property type="match status" value="1"/>
</dbReference>
<feature type="compositionally biased region" description="Gly residues" evidence="1">
    <location>
        <begin position="340"/>
        <end position="349"/>
    </location>
</feature>
<dbReference type="InterPro" id="IPR033337">
    <property type="entry name" value="TORTIFOLIA1/SINE1-2"/>
</dbReference>
<feature type="compositionally biased region" description="Low complexity" evidence="1">
    <location>
        <begin position="565"/>
        <end position="576"/>
    </location>
</feature>
<feature type="domain" description="TORTIFOLIA1/SINE1-2 N-terminal" evidence="2">
    <location>
        <begin position="14"/>
        <end position="275"/>
    </location>
</feature>
<evidence type="ECO:0000313" key="4">
    <source>
        <dbReference type="Proteomes" id="UP001515480"/>
    </source>
</evidence>
<dbReference type="InterPro" id="IPR057600">
    <property type="entry name" value="TORTIFOLIA1/SINE1-2_N"/>
</dbReference>
<proteinExistence type="predicted"/>
<gene>
    <name evidence="3" type="ORF">AB1Y20_018827</name>
</gene>
<sequence>MSGRTVGRSDSSMLLAAMEKLDSRATELQGMKELREYLAAGGAAVLPELTRHLLGNLKRSHTQPHAAAECVTLLAEAAEAHPAPLAPMLPRIVGGVVKQLRRPGCRDACCASLARTARALSAERVGLAPFFSPLFASLAEPCKEEQEGAAAALRALVLQAAADDLTATLPSLLPRLSHALRGSLAKDAVLAALEASLNAAEPPLQLEHAPMLAATICRALGAPAAEFKTRAAAARCAVPLLGTLAPLEAAAAHEATAVLRVALEKVRYDRFSQARAMCGKGRGGGEVRRAVRVEQVRDAALQALREVSTGRSPGQQGSPPAPCSSLKKPARRPRPSHAFAGGGGGGGGQHDVVLLPSSPADASHASDASPRPSPPSTEGAAGASPPPPLLDAAASPSTPHRRTDAPTANLLSPAAMPRSPLVAAASPGLRRSGENQLAGRFGAVAEGEAKGHDDKENPSRRAAEAEARPPPPTVDEMLQLPQPPHLSIRAIAALGSGPPVLGSPLPPPPPPPAAADERNEFKENFSPRGTASARAPLSVEEARVLRVLAEGEEGEEIEVEEEGDGLAAALGPLLDVESAGGAAAPHASERSPQTFHSARDSAGGDGDLPAHQPLAELSPNSGSAAASPAAVHSAAPLAAPEGDDFVIFSDAALPRAAEEQPATDAQLRQALKRALDDKNSLARLCDEQRKMLASERQAHASELAALRHALHEERGSRQQLEYKCEELQRMVHAFR</sequence>
<dbReference type="Gene3D" id="1.25.10.10">
    <property type="entry name" value="Leucine-rich Repeat Variant"/>
    <property type="match status" value="1"/>
</dbReference>
<feature type="compositionally biased region" description="Basic and acidic residues" evidence="1">
    <location>
        <begin position="515"/>
        <end position="525"/>
    </location>
</feature>
<dbReference type="EMBL" id="JBGBPQ010000005">
    <property type="protein sequence ID" value="KAL1523908.1"/>
    <property type="molecule type" value="Genomic_DNA"/>
</dbReference>
<feature type="compositionally biased region" description="Basic and acidic residues" evidence="1">
    <location>
        <begin position="447"/>
        <end position="467"/>
    </location>
</feature>
<dbReference type="PANTHER" id="PTHR31355:SF7">
    <property type="entry name" value="MICROTUBULE-ASSOCIATED PROTEIN TORTIFOLIA1"/>
    <property type="match status" value="1"/>
</dbReference>
<feature type="region of interest" description="Disordered" evidence="1">
    <location>
        <begin position="550"/>
        <end position="635"/>
    </location>
</feature>
<evidence type="ECO:0000256" key="1">
    <source>
        <dbReference type="SAM" id="MobiDB-lite"/>
    </source>
</evidence>
<feature type="compositionally biased region" description="Acidic residues" evidence="1">
    <location>
        <begin position="550"/>
        <end position="564"/>
    </location>
</feature>
<dbReference type="GO" id="GO:0008017">
    <property type="term" value="F:microtubule binding"/>
    <property type="evidence" value="ECO:0007669"/>
    <property type="project" value="InterPro"/>
</dbReference>
<protein>
    <recommendedName>
        <fullName evidence="2">TORTIFOLIA1/SINE1-2 N-terminal domain-containing protein</fullName>
    </recommendedName>
</protein>
<evidence type="ECO:0000313" key="3">
    <source>
        <dbReference type="EMBL" id="KAL1523908.1"/>
    </source>
</evidence>
<dbReference type="GO" id="GO:0005874">
    <property type="term" value="C:microtubule"/>
    <property type="evidence" value="ECO:0007669"/>
    <property type="project" value="InterPro"/>
</dbReference>
<dbReference type="Proteomes" id="UP001515480">
    <property type="component" value="Unassembled WGS sequence"/>
</dbReference>
<reference evidence="3 4" key="1">
    <citation type="journal article" date="2024" name="Science">
        <title>Giant polyketide synthase enzymes in the biosynthesis of giant marine polyether toxins.</title>
        <authorList>
            <person name="Fallon T.R."/>
            <person name="Shende V.V."/>
            <person name="Wierzbicki I.H."/>
            <person name="Pendleton A.L."/>
            <person name="Watervoot N.F."/>
            <person name="Auber R.P."/>
            <person name="Gonzalez D.J."/>
            <person name="Wisecaver J.H."/>
            <person name="Moore B.S."/>
        </authorList>
    </citation>
    <scope>NUCLEOTIDE SEQUENCE [LARGE SCALE GENOMIC DNA]</scope>
    <source>
        <strain evidence="3 4">12B1</strain>
    </source>
</reference>
<keyword evidence="4" id="KW-1185">Reference proteome</keyword>
<comment type="caution">
    <text evidence="3">The sequence shown here is derived from an EMBL/GenBank/DDBJ whole genome shotgun (WGS) entry which is preliminary data.</text>
</comment>